<accession>A0ABU4RX15</accession>
<dbReference type="InterPro" id="IPR021529">
    <property type="entry name" value="DUF2798"/>
</dbReference>
<evidence type="ECO:0000313" key="2">
    <source>
        <dbReference type="EMBL" id="MDX6848198.1"/>
    </source>
</evidence>
<protein>
    <submittedName>
        <fullName evidence="2">DUF2798 domain-containing protein</fullName>
    </submittedName>
</protein>
<keyword evidence="1" id="KW-0812">Transmembrane</keyword>
<feature type="transmembrane region" description="Helical" evidence="1">
    <location>
        <begin position="9"/>
        <end position="30"/>
    </location>
</feature>
<proteinExistence type="predicted"/>
<sequence length="75" mass="8437">MINKKYFKYVFVAMMTMCMALALTLISTMSDPNELDNFLSQWFLKASTDFVVAFPTALAVAPIANWAAVKVTKHK</sequence>
<comment type="caution">
    <text evidence="2">The sequence shown here is derived from an EMBL/GenBank/DDBJ whole genome shotgun (WGS) entry which is preliminary data.</text>
</comment>
<organism evidence="2 3">
    <name type="scientific">Gilvimarinus gilvus</name>
    <dbReference type="NCBI Taxonomy" id="3058038"/>
    <lineage>
        <taxon>Bacteria</taxon>
        <taxon>Pseudomonadati</taxon>
        <taxon>Pseudomonadota</taxon>
        <taxon>Gammaproteobacteria</taxon>
        <taxon>Cellvibrionales</taxon>
        <taxon>Cellvibrionaceae</taxon>
        <taxon>Gilvimarinus</taxon>
    </lineage>
</organism>
<dbReference type="Proteomes" id="UP001273505">
    <property type="component" value="Unassembled WGS sequence"/>
</dbReference>
<keyword evidence="1" id="KW-1133">Transmembrane helix</keyword>
<dbReference type="EMBL" id="JAXAFO010000003">
    <property type="protein sequence ID" value="MDX6848198.1"/>
    <property type="molecule type" value="Genomic_DNA"/>
</dbReference>
<feature type="transmembrane region" description="Helical" evidence="1">
    <location>
        <begin position="50"/>
        <end position="69"/>
    </location>
</feature>
<gene>
    <name evidence="2" type="ORF">SCD92_02430</name>
</gene>
<keyword evidence="3" id="KW-1185">Reference proteome</keyword>
<dbReference type="Pfam" id="PF11391">
    <property type="entry name" value="DUF2798"/>
    <property type="match status" value="1"/>
</dbReference>
<evidence type="ECO:0000256" key="1">
    <source>
        <dbReference type="SAM" id="Phobius"/>
    </source>
</evidence>
<keyword evidence="1" id="KW-0472">Membrane</keyword>
<dbReference type="RefSeq" id="WP_302723058.1">
    <property type="nucleotide sequence ID" value="NZ_JAULRU010000577.1"/>
</dbReference>
<evidence type="ECO:0000313" key="3">
    <source>
        <dbReference type="Proteomes" id="UP001273505"/>
    </source>
</evidence>
<name>A0ABU4RX15_9GAMM</name>
<reference evidence="2 3" key="1">
    <citation type="submission" date="2023-11" db="EMBL/GenBank/DDBJ databases">
        <title>Gilvimarinus fulvus sp. nov., isolated from the surface of Kelp.</title>
        <authorList>
            <person name="Sun Y.Y."/>
            <person name="Gong Y."/>
            <person name="Du Z.J."/>
        </authorList>
    </citation>
    <scope>NUCLEOTIDE SEQUENCE [LARGE SCALE GENOMIC DNA]</scope>
    <source>
        <strain evidence="2 3">SDUM040013</strain>
    </source>
</reference>